<gene>
    <name evidence="8" type="ORF">RDV84_19750</name>
</gene>
<dbReference type="PRINTS" id="PR00133">
    <property type="entry name" value="GLHYDRLASE3"/>
</dbReference>
<dbReference type="Gene3D" id="3.20.20.300">
    <property type="entry name" value="Glycoside hydrolase, family 3, N-terminal domain"/>
    <property type="match status" value="1"/>
</dbReference>
<keyword evidence="9" id="KW-1185">Reference proteome</keyword>
<organism evidence="8 9">
    <name type="scientific">Lysobacter yananisis</name>
    <dbReference type="NCBI Taxonomy" id="1003114"/>
    <lineage>
        <taxon>Bacteria</taxon>
        <taxon>Pseudomonadati</taxon>
        <taxon>Pseudomonadota</taxon>
        <taxon>Gammaproteobacteria</taxon>
        <taxon>Lysobacterales</taxon>
        <taxon>Lysobacteraceae</taxon>
        <taxon>Lysobacter</taxon>
    </lineage>
</organism>
<dbReference type="InterPro" id="IPR013783">
    <property type="entry name" value="Ig-like_fold"/>
</dbReference>
<accession>A0ABY9P5C2</accession>
<dbReference type="Pfam" id="PF00933">
    <property type="entry name" value="Glyco_hydro_3"/>
    <property type="match status" value="1"/>
</dbReference>
<sequence length="747" mass="80618">MADRVDIDALIARMTLQEKIGQLSVLADSIRPFAFDVNPDSFQWGPQRTRELIQAGEVGALFNGVGAAEGRELQRIAVEESRLGIPLLLGADVIHGMRTVFPIPLGEAASFEPELAERTARAAAIEATREGLHWTFAPVVDIARDQRWGRVAETTGEDTFLACAFARARVRGFQGPDLTADDSLLATPKHFAAYGAVAAGLDYNTVDLAPQTLFDVHLPPFKAAIDAGALTVMSSFNDINGVPATANRELLTGILREQWGFEGFVVSDYTSDFELIEHGFAADEKHAAQLSLDAGLDMSMQSGVYMDHLRALVEEGKVATATLDTAVRRILSVKARMGLFDNPYRSLTAPPPGPAPYLDAHDALARDAARRSVVMLKNDGETLPLRKSGQRIALIGPFARDRENLAGCWNIFGDSSREIDLETGLRAALADPASLQVVDGCGMEEAIDGGIEAALAAARGADAVLLAVGEPTRYTGEAQSRTQIVLPAAQQALAEAVIGAGTPVIVLLRNGRALALSPALQAAPAILVTWFLGTQTGHAVADLVFGDHSPSGRLPISFPHDSGQQPYYYNHTSSGRPYQPGTGLEAFRTRWRETANTALYPFGHGLGYTRFEYGAVELSAAGLAWDGRLQVRARIANVGQRPGEEVVQLYLRDRVASRVRPIRELKGFQKIALAPGESRVVEFVLTRADLEFRGVDNRLVAEPGWFDLWVAPSADAGEPVAFELLAFERPAFERPAFERPAADADRG</sequence>
<evidence type="ECO:0000259" key="7">
    <source>
        <dbReference type="SMART" id="SM01217"/>
    </source>
</evidence>
<dbReference type="EMBL" id="CP133568">
    <property type="protein sequence ID" value="WMT02179.1"/>
    <property type="molecule type" value="Genomic_DNA"/>
</dbReference>
<dbReference type="InterPro" id="IPR001764">
    <property type="entry name" value="Glyco_hydro_3_N"/>
</dbReference>
<dbReference type="InterPro" id="IPR036881">
    <property type="entry name" value="Glyco_hydro_3_C_sf"/>
</dbReference>
<dbReference type="Pfam" id="PF01915">
    <property type="entry name" value="Glyco_hydro_3_C"/>
    <property type="match status" value="1"/>
</dbReference>
<dbReference type="Gene3D" id="2.60.40.10">
    <property type="entry name" value="Immunoglobulins"/>
    <property type="match status" value="1"/>
</dbReference>
<evidence type="ECO:0000256" key="3">
    <source>
        <dbReference type="ARBA" id="ARBA00012744"/>
    </source>
</evidence>
<dbReference type="Proteomes" id="UP001229313">
    <property type="component" value="Chromosome"/>
</dbReference>
<dbReference type="InterPro" id="IPR026891">
    <property type="entry name" value="Fn3-like"/>
</dbReference>
<feature type="domain" description="Fibronectin type III-like" evidence="7">
    <location>
        <begin position="645"/>
        <end position="714"/>
    </location>
</feature>
<evidence type="ECO:0000256" key="6">
    <source>
        <dbReference type="ARBA" id="ARBA00023295"/>
    </source>
</evidence>
<name>A0ABY9P5C2_9GAMM</name>
<dbReference type="InterPro" id="IPR017853">
    <property type="entry name" value="GH"/>
</dbReference>
<dbReference type="PANTHER" id="PTHR30620">
    <property type="entry name" value="PERIPLASMIC BETA-GLUCOSIDASE-RELATED"/>
    <property type="match status" value="1"/>
</dbReference>
<evidence type="ECO:0000313" key="9">
    <source>
        <dbReference type="Proteomes" id="UP001229313"/>
    </source>
</evidence>
<dbReference type="SUPFAM" id="SSF51445">
    <property type="entry name" value="(Trans)glycosidases"/>
    <property type="match status" value="1"/>
</dbReference>
<keyword evidence="5 8" id="KW-0378">Hydrolase</keyword>
<comment type="similarity">
    <text evidence="2">Belongs to the glycosyl hydrolase 3 family.</text>
</comment>
<reference evidence="8 9" key="1">
    <citation type="submission" date="2023-08" db="EMBL/GenBank/DDBJ databases">
        <title>The whole genome sequence of Lysobacter yananisis.</title>
        <authorList>
            <person name="Sun H."/>
        </authorList>
    </citation>
    <scope>NUCLEOTIDE SEQUENCE [LARGE SCALE GENOMIC DNA]</scope>
    <source>
        <strain evidence="8 9">SNNU513</strain>
    </source>
</reference>
<keyword evidence="4" id="KW-0732">Signal</keyword>
<dbReference type="SUPFAM" id="SSF52279">
    <property type="entry name" value="Beta-D-glucan exohydrolase, C-terminal domain"/>
    <property type="match status" value="1"/>
</dbReference>
<keyword evidence="6" id="KW-0326">Glycosidase</keyword>
<dbReference type="Pfam" id="PF14310">
    <property type="entry name" value="Fn3-like"/>
    <property type="match status" value="1"/>
</dbReference>
<dbReference type="GO" id="GO:0016787">
    <property type="term" value="F:hydrolase activity"/>
    <property type="evidence" value="ECO:0007669"/>
    <property type="project" value="UniProtKB-KW"/>
</dbReference>
<dbReference type="RefSeq" id="WP_309151327.1">
    <property type="nucleotide sequence ID" value="NZ_CP133568.1"/>
</dbReference>
<proteinExistence type="inferred from homology"/>
<dbReference type="PANTHER" id="PTHR30620:SF16">
    <property type="entry name" value="LYSOSOMAL BETA GLUCOSIDASE"/>
    <property type="match status" value="1"/>
</dbReference>
<evidence type="ECO:0000256" key="2">
    <source>
        <dbReference type="ARBA" id="ARBA00005336"/>
    </source>
</evidence>
<evidence type="ECO:0000256" key="1">
    <source>
        <dbReference type="ARBA" id="ARBA00000448"/>
    </source>
</evidence>
<dbReference type="InterPro" id="IPR051915">
    <property type="entry name" value="Cellulose_Degrad_GH3"/>
</dbReference>
<dbReference type="InterPro" id="IPR036962">
    <property type="entry name" value="Glyco_hydro_3_N_sf"/>
</dbReference>
<evidence type="ECO:0000256" key="4">
    <source>
        <dbReference type="ARBA" id="ARBA00022729"/>
    </source>
</evidence>
<protein>
    <recommendedName>
        <fullName evidence="3">beta-glucosidase</fullName>
        <ecNumber evidence="3">3.2.1.21</ecNumber>
    </recommendedName>
</protein>
<evidence type="ECO:0000313" key="8">
    <source>
        <dbReference type="EMBL" id="WMT02179.1"/>
    </source>
</evidence>
<comment type="catalytic activity">
    <reaction evidence="1">
        <text>Hydrolysis of terminal, non-reducing beta-D-glucosyl residues with release of beta-D-glucose.</text>
        <dbReference type="EC" id="3.2.1.21"/>
    </reaction>
</comment>
<dbReference type="InterPro" id="IPR002772">
    <property type="entry name" value="Glyco_hydro_3_C"/>
</dbReference>
<dbReference type="EC" id="3.2.1.21" evidence="3"/>
<dbReference type="Gene3D" id="3.40.50.1700">
    <property type="entry name" value="Glycoside hydrolase family 3 C-terminal domain"/>
    <property type="match status" value="1"/>
</dbReference>
<dbReference type="SMART" id="SM01217">
    <property type="entry name" value="Fn3_like"/>
    <property type="match status" value="1"/>
</dbReference>
<evidence type="ECO:0000256" key="5">
    <source>
        <dbReference type="ARBA" id="ARBA00022801"/>
    </source>
</evidence>